<protein>
    <recommendedName>
        <fullName evidence="5">LysM domain-containing protein</fullName>
    </recommendedName>
</protein>
<feature type="region of interest" description="Disordered" evidence="3">
    <location>
        <begin position="260"/>
        <end position="355"/>
    </location>
</feature>
<dbReference type="SUPFAM" id="SSF54106">
    <property type="entry name" value="LysM domain"/>
    <property type="match status" value="1"/>
</dbReference>
<reference evidence="6" key="1">
    <citation type="submission" date="2020-06" db="EMBL/GenBank/DDBJ databases">
        <title>Draft genome sequences of strains closely related to Aspergillus parafelis and Aspergillus hiratsukae.</title>
        <authorList>
            <person name="Dos Santos R.A.C."/>
            <person name="Rivero-Menendez O."/>
            <person name="Steenwyk J.L."/>
            <person name="Mead M.E."/>
            <person name="Goldman G.H."/>
            <person name="Alastruey-Izquierdo A."/>
            <person name="Rokas A."/>
        </authorList>
    </citation>
    <scope>NUCLEOTIDE SEQUENCE</scope>
    <source>
        <strain evidence="6">CNM-CM7691</strain>
    </source>
</reference>
<dbReference type="SUPFAM" id="SSF53955">
    <property type="entry name" value="Lysozyme-like"/>
    <property type="match status" value="1"/>
</dbReference>
<dbReference type="Gene3D" id="1.10.530.10">
    <property type="match status" value="1"/>
</dbReference>
<dbReference type="PANTHER" id="PTHR34997:SF1">
    <property type="entry name" value="PEPTIDOGLYCAN-BINDING LYSIN DOMAIN"/>
    <property type="match status" value="1"/>
</dbReference>
<name>A0A8H6QRR8_9EURO</name>
<dbReference type="PANTHER" id="PTHR34997">
    <property type="entry name" value="AM15"/>
    <property type="match status" value="1"/>
</dbReference>
<evidence type="ECO:0000256" key="1">
    <source>
        <dbReference type="ARBA" id="ARBA00022669"/>
    </source>
</evidence>
<dbReference type="EMBL" id="JACBAG010001885">
    <property type="protein sequence ID" value="KAF7178196.1"/>
    <property type="molecule type" value="Genomic_DNA"/>
</dbReference>
<keyword evidence="2" id="KW-0843">Virulence</keyword>
<dbReference type="InterPro" id="IPR036779">
    <property type="entry name" value="LysM_dom_sf"/>
</dbReference>
<feature type="signal peptide" evidence="4">
    <location>
        <begin position="1"/>
        <end position="19"/>
    </location>
</feature>
<evidence type="ECO:0000313" key="6">
    <source>
        <dbReference type="EMBL" id="KAF7178196.1"/>
    </source>
</evidence>
<keyword evidence="1" id="KW-0147">Chitin-binding</keyword>
<dbReference type="Proteomes" id="UP000641853">
    <property type="component" value="Unassembled WGS sequence"/>
</dbReference>
<evidence type="ECO:0000256" key="3">
    <source>
        <dbReference type="SAM" id="MobiDB-lite"/>
    </source>
</evidence>
<keyword evidence="4" id="KW-0732">Signal</keyword>
<evidence type="ECO:0000313" key="7">
    <source>
        <dbReference type="Proteomes" id="UP000641853"/>
    </source>
</evidence>
<feature type="chain" id="PRO_5034688213" description="LysM domain-containing protein" evidence="4">
    <location>
        <begin position="20"/>
        <end position="417"/>
    </location>
</feature>
<evidence type="ECO:0000259" key="5">
    <source>
        <dbReference type="PROSITE" id="PS51782"/>
    </source>
</evidence>
<proteinExistence type="predicted"/>
<dbReference type="InterPro" id="IPR052210">
    <property type="entry name" value="LysM1-like"/>
</dbReference>
<accession>A0A8H6QRR8</accession>
<dbReference type="GO" id="GO:0008061">
    <property type="term" value="F:chitin binding"/>
    <property type="evidence" value="ECO:0007669"/>
    <property type="project" value="UniProtKB-KW"/>
</dbReference>
<dbReference type="Gene3D" id="3.10.350.10">
    <property type="entry name" value="LysM domain"/>
    <property type="match status" value="1"/>
</dbReference>
<dbReference type="InterPro" id="IPR018392">
    <property type="entry name" value="LysM"/>
</dbReference>
<comment type="caution">
    <text evidence="6">The sequence shown here is derived from an EMBL/GenBank/DDBJ whole genome shotgun (WGS) entry which is preliminary data.</text>
</comment>
<keyword evidence="7" id="KW-1185">Reference proteome</keyword>
<evidence type="ECO:0000256" key="2">
    <source>
        <dbReference type="ARBA" id="ARBA00023026"/>
    </source>
</evidence>
<sequence>MLVIPFILAAGSLPTLISGLPVPSFPSSEATTEVSTQALQKRGYTVLGGTGEVTDGWPSMSDWVSTFEEMFEANKGTMKSSCAQWNVENNSDEELANMSNSIQSVASSTGVDARFILAIVLQESNGCVRAPTTNYGVVNPGLMQSHDGSGSCNSGSPLTPCPASQITQMITDGTAGTASGDGLKQCLAQAGGTGDVASYYRAARIYNSGSIAATKNLGQGIATHCYASDIANRLTGWSSGPSSCDPNTIGDLTSGVSSAFSGGAGSSTTSTTSAPTTTSAPATTILPTTATPTAASTTSSSSSSSSSTTSTTISTPEPTVPVTTVPVSVPTAASTPTVAPTASSSPSASATPSSSAAPIYPYAISSCQEYYTVQAGDYCLKVEAEAGITAAQFLEWNAGLDETCTNLWLGYQYCVKA</sequence>
<organism evidence="6 7">
    <name type="scientific">Aspergillus felis</name>
    <dbReference type="NCBI Taxonomy" id="1287682"/>
    <lineage>
        <taxon>Eukaryota</taxon>
        <taxon>Fungi</taxon>
        <taxon>Dikarya</taxon>
        <taxon>Ascomycota</taxon>
        <taxon>Pezizomycotina</taxon>
        <taxon>Eurotiomycetes</taxon>
        <taxon>Eurotiomycetidae</taxon>
        <taxon>Eurotiales</taxon>
        <taxon>Aspergillaceae</taxon>
        <taxon>Aspergillus</taxon>
        <taxon>Aspergillus subgen. Fumigati</taxon>
    </lineage>
</organism>
<dbReference type="CDD" id="cd00118">
    <property type="entry name" value="LysM"/>
    <property type="match status" value="1"/>
</dbReference>
<dbReference type="AlphaFoldDB" id="A0A8H6QRR8"/>
<gene>
    <name evidence="6" type="ORF">CNMCM7691_006868</name>
</gene>
<evidence type="ECO:0000256" key="4">
    <source>
        <dbReference type="SAM" id="SignalP"/>
    </source>
</evidence>
<dbReference type="PROSITE" id="PS51782">
    <property type="entry name" value="LYSM"/>
    <property type="match status" value="1"/>
</dbReference>
<dbReference type="InterPro" id="IPR023346">
    <property type="entry name" value="Lysozyme-like_dom_sf"/>
</dbReference>
<feature type="domain" description="LysM" evidence="5">
    <location>
        <begin position="369"/>
        <end position="415"/>
    </location>
</feature>